<evidence type="ECO:0000313" key="8">
    <source>
        <dbReference type="EMBL" id="MBC5620161.1"/>
    </source>
</evidence>
<accession>A0ABR7CWW0</accession>
<keyword evidence="4" id="KW-0720">Serine protease</keyword>
<dbReference type="PRINTS" id="PR00723">
    <property type="entry name" value="SUBTILISIN"/>
</dbReference>
<evidence type="ECO:0000256" key="5">
    <source>
        <dbReference type="PROSITE-ProRule" id="PRU01240"/>
    </source>
</evidence>
<reference evidence="8 9" key="1">
    <citation type="submission" date="2020-08" db="EMBL/GenBank/DDBJ databases">
        <title>Genome public.</title>
        <authorList>
            <person name="Liu C."/>
            <person name="Sun Q."/>
        </authorList>
    </citation>
    <scope>NUCLEOTIDE SEQUENCE [LARGE SCALE GENOMIC DNA]</scope>
    <source>
        <strain evidence="8 9">NSJ-56</strain>
    </source>
</reference>
<comment type="similarity">
    <text evidence="1 5">Belongs to the peptidase S8 family.</text>
</comment>
<keyword evidence="2" id="KW-0645">Protease</keyword>
<feature type="domain" description="Peptidase S8/S53" evidence="7">
    <location>
        <begin position="323"/>
        <end position="529"/>
    </location>
</feature>
<dbReference type="EMBL" id="JACOOH010000001">
    <property type="protein sequence ID" value="MBC5620161.1"/>
    <property type="molecule type" value="Genomic_DNA"/>
</dbReference>
<comment type="caution">
    <text evidence="8">The sequence shown here is derived from an EMBL/GenBank/DDBJ whole genome shotgun (WGS) entry which is preliminary data.</text>
</comment>
<dbReference type="Proteomes" id="UP000646484">
    <property type="component" value="Unassembled WGS sequence"/>
</dbReference>
<keyword evidence="9" id="KW-1185">Reference proteome</keyword>
<dbReference type="PANTHER" id="PTHR43806:SF11">
    <property type="entry name" value="CEREVISIN-RELATED"/>
    <property type="match status" value="1"/>
</dbReference>
<dbReference type="InterPro" id="IPR015500">
    <property type="entry name" value="Peptidase_S8_subtilisin-rel"/>
</dbReference>
<dbReference type="InterPro" id="IPR050131">
    <property type="entry name" value="Peptidase_S8_subtilisin-like"/>
</dbReference>
<dbReference type="InterPro" id="IPR000209">
    <property type="entry name" value="Peptidase_S8/S53_dom"/>
</dbReference>
<keyword evidence="6" id="KW-0732">Signal</keyword>
<organism evidence="8 9">
    <name type="scientific">Butyricimonas hominis</name>
    <dbReference type="NCBI Taxonomy" id="2763032"/>
    <lineage>
        <taxon>Bacteria</taxon>
        <taxon>Pseudomonadati</taxon>
        <taxon>Bacteroidota</taxon>
        <taxon>Bacteroidia</taxon>
        <taxon>Bacteroidales</taxon>
        <taxon>Odoribacteraceae</taxon>
        <taxon>Butyricimonas</taxon>
    </lineage>
</organism>
<proteinExistence type="inferred from homology"/>
<name>A0ABR7CWW0_9BACT</name>
<dbReference type="Gene3D" id="3.40.50.200">
    <property type="entry name" value="Peptidase S8/S53 domain"/>
    <property type="match status" value="2"/>
</dbReference>
<dbReference type="PANTHER" id="PTHR43806">
    <property type="entry name" value="PEPTIDASE S8"/>
    <property type="match status" value="1"/>
</dbReference>
<sequence length="573" mass="63575">MKKYFTILMMSVLVAIGSAAKAQLVKQNSKVEEQKQSNRDWYNCSFEKDGVYGVGVNEAYEFLKGKKAKAKPIVALIGTGIDTEHEALKANIWKNPKEKADGKDNDKNGYVDDVNGWNFIGGKDGQVMPFVNREGEREFLRLKDKYGDIMKDGGKFYTFVSGKREECAAPENMEEYNYFNSVIRGESRLLQAYGAINSVYNSRYYMGLFDREVRAVSLKKTGFTVEDVVKMCSPKTAEDPTSRGIMIAALQMRAHMMKNDEWERNRDAFLSETYLADQKKKYEQAVARYGNDGRQAIVGDNYLDINDRAYGNNVLLTADAAIGTMIAGVIAGQRDVEGRNNPIAEQARIMTLVVEAGAGEPYLKDMALAIRYAVEHGASVVVLPQQNSLYPEVQKQWISEAIRYAEQKGVLVIVPVHEMSRDMSEETFFPNRWMDGGKELTNLMTVGMSDKEGMPSANSNFGAKELDIYAPGIKVLSACTGDIYQYGNGVPMASAMVAGVAALIKTYYPKLTGSQIRDILLQTVTSRKGVELEKNVTRGGKNAVDLYLFEQLCLSGGIVNALEAVKAADKLSK</sequence>
<dbReference type="InterPro" id="IPR036852">
    <property type="entry name" value="Peptidase_S8/S53_dom_sf"/>
</dbReference>
<evidence type="ECO:0000259" key="7">
    <source>
        <dbReference type="Pfam" id="PF00082"/>
    </source>
</evidence>
<gene>
    <name evidence="8" type="ORF">H8S64_03505</name>
</gene>
<evidence type="ECO:0000256" key="2">
    <source>
        <dbReference type="ARBA" id="ARBA00022670"/>
    </source>
</evidence>
<dbReference type="Pfam" id="PF00082">
    <property type="entry name" value="Peptidase_S8"/>
    <property type="match status" value="1"/>
</dbReference>
<comment type="caution">
    <text evidence="5">Lacks conserved residue(s) required for the propagation of feature annotation.</text>
</comment>
<protein>
    <submittedName>
        <fullName evidence="8">S8 family serine peptidase</fullName>
    </submittedName>
</protein>
<dbReference type="SUPFAM" id="SSF52743">
    <property type="entry name" value="Subtilisin-like"/>
    <property type="match status" value="1"/>
</dbReference>
<evidence type="ECO:0000313" key="9">
    <source>
        <dbReference type="Proteomes" id="UP000646484"/>
    </source>
</evidence>
<keyword evidence="3" id="KW-0378">Hydrolase</keyword>
<evidence type="ECO:0000256" key="6">
    <source>
        <dbReference type="SAM" id="SignalP"/>
    </source>
</evidence>
<dbReference type="PROSITE" id="PS51892">
    <property type="entry name" value="SUBTILASE"/>
    <property type="match status" value="1"/>
</dbReference>
<evidence type="ECO:0000256" key="4">
    <source>
        <dbReference type="ARBA" id="ARBA00022825"/>
    </source>
</evidence>
<evidence type="ECO:0000256" key="3">
    <source>
        <dbReference type="ARBA" id="ARBA00022801"/>
    </source>
</evidence>
<evidence type="ECO:0000256" key="1">
    <source>
        <dbReference type="ARBA" id="ARBA00011073"/>
    </source>
</evidence>
<feature type="chain" id="PRO_5045753856" evidence="6">
    <location>
        <begin position="23"/>
        <end position="573"/>
    </location>
</feature>
<feature type="signal peptide" evidence="6">
    <location>
        <begin position="1"/>
        <end position="22"/>
    </location>
</feature>